<sequence length="41" mass="4823">MAPPTTTTTSSSFPHRNWFSRTFLWKTGEFQCYLHSSGKWL</sequence>
<evidence type="ECO:0000313" key="1">
    <source>
        <dbReference type="EMBL" id="VDD78810.1"/>
    </source>
</evidence>
<proteinExistence type="predicted"/>
<accession>A0A3P6HD90</accession>
<dbReference type="AlphaFoldDB" id="A0A3P6HD90"/>
<dbReference type="EMBL" id="UXSR01002367">
    <property type="protein sequence ID" value="VDD78810.1"/>
    <property type="molecule type" value="Genomic_DNA"/>
</dbReference>
<organism evidence="1 2">
    <name type="scientific">Mesocestoides corti</name>
    <name type="common">Flatworm</name>
    <dbReference type="NCBI Taxonomy" id="53468"/>
    <lineage>
        <taxon>Eukaryota</taxon>
        <taxon>Metazoa</taxon>
        <taxon>Spiralia</taxon>
        <taxon>Lophotrochozoa</taxon>
        <taxon>Platyhelminthes</taxon>
        <taxon>Cestoda</taxon>
        <taxon>Eucestoda</taxon>
        <taxon>Cyclophyllidea</taxon>
        <taxon>Mesocestoididae</taxon>
        <taxon>Mesocestoides</taxon>
    </lineage>
</organism>
<protein>
    <submittedName>
        <fullName evidence="1">Uncharacterized protein</fullName>
    </submittedName>
</protein>
<keyword evidence="2" id="KW-1185">Reference proteome</keyword>
<dbReference type="Proteomes" id="UP000267029">
    <property type="component" value="Unassembled WGS sequence"/>
</dbReference>
<evidence type="ECO:0000313" key="2">
    <source>
        <dbReference type="Proteomes" id="UP000267029"/>
    </source>
</evidence>
<name>A0A3P6HD90_MESCO</name>
<reference evidence="1 2" key="1">
    <citation type="submission" date="2018-10" db="EMBL/GenBank/DDBJ databases">
        <authorList>
            <consortium name="Pathogen Informatics"/>
        </authorList>
    </citation>
    <scope>NUCLEOTIDE SEQUENCE [LARGE SCALE GENOMIC DNA]</scope>
</reference>
<gene>
    <name evidence="1" type="ORF">MCOS_LOCUS4813</name>
</gene>